<dbReference type="Proteomes" id="UP000228900">
    <property type="component" value="Unassembled WGS sequence"/>
</dbReference>
<feature type="region of interest" description="Disordered" evidence="1">
    <location>
        <begin position="607"/>
        <end position="641"/>
    </location>
</feature>
<dbReference type="InterPro" id="IPR013783">
    <property type="entry name" value="Ig-like_fold"/>
</dbReference>
<feature type="transmembrane region" description="Helical" evidence="2">
    <location>
        <begin position="12"/>
        <end position="32"/>
    </location>
</feature>
<proteinExistence type="predicted"/>
<gene>
    <name evidence="4" type="ORF">COT98_00745</name>
</gene>
<comment type="caution">
    <text evidence="4">The sequence shown here is derived from an EMBL/GenBank/DDBJ whole genome shotgun (WGS) entry which is preliminary data.</text>
</comment>
<evidence type="ECO:0000256" key="1">
    <source>
        <dbReference type="SAM" id="MobiDB-lite"/>
    </source>
</evidence>
<feature type="domain" description="Fibrobacter succinogenes major paralogous" evidence="3">
    <location>
        <begin position="858"/>
        <end position="1052"/>
    </location>
</feature>
<keyword evidence="2" id="KW-0812">Transmembrane</keyword>
<name>A0A2M6WQV6_9BACT</name>
<evidence type="ECO:0000313" key="4">
    <source>
        <dbReference type="EMBL" id="PIT95197.1"/>
    </source>
</evidence>
<dbReference type="Pfam" id="PF05345">
    <property type="entry name" value="He_PIG"/>
    <property type="match status" value="1"/>
</dbReference>
<accession>A0A2M6WQV6</accession>
<dbReference type="EMBL" id="PFAQ01000015">
    <property type="protein sequence ID" value="PIT95197.1"/>
    <property type="molecule type" value="Genomic_DNA"/>
</dbReference>
<keyword evidence="2" id="KW-0472">Membrane</keyword>
<dbReference type="Gene3D" id="2.60.40.10">
    <property type="entry name" value="Immunoglobulins"/>
    <property type="match status" value="1"/>
</dbReference>
<keyword evidence="2" id="KW-1133">Transmembrane helix</keyword>
<organism evidence="4 5">
    <name type="scientific">Candidatus Falkowbacteria bacterium CG10_big_fil_rev_8_21_14_0_10_39_9</name>
    <dbReference type="NCBI Taxonomy" id="1974566"/>
    <lineage>
        <taxon>Bacteria</taxon>
        <taxon>Candidatus Falkowiibacteriota</taxon>
    </lineage>
</organism>
<dbReference type="InterPro" id="IPR011871">
    <property type="entry name" value="Fib_succ_major"/>
</dbReference>
<dbReference type="NCBIfam" id="TIGR02145">
    <property type="entry name" value="Fib_succ_major"/>
    <property type="match status" value="1"/>
</dbReference>
<evidence type="ECO:0000313" key="5">
    <source>
        <dbReference type="Proteomes" id="UP000228900"/>
    </source>
</evidence>
<evidence type="ECO:0000259" key="3">
    <source>
        <dbReference type="Pfam" id="PF09603"/>
    </source>
</evidence>
<evidence type="ECO:0000256" key="2">
    <source>
        <dbReference type="SAM" id="Phobius"/>
    </source>
</evidence>
<feature type="compositionally biased region" description="Polar residues" evidence="1">
    <location>
        <begin position="607"/>
        <end position="620"/>
    </location>
</feature>
<protein>
    <recommendedName>
        <fullName evidence="3">Fibrobacter succinogenes major paralogous domain-containing protein</fullName>
    </recommendedName>
</protein>
<sequence>MNNHKLANKNAWYVFISMVLSLSIYLGINSVIAATNPGNITNANPSSLNSTTTDAIAVRIVANPAQYSINEWYAKQKFAGSPQKIKVDGYDAIRDNRTVYVAATNLKGYCQAESQIGNQDPSGSACSNNSDCPKDHDRCALSRIYFNIYIITYNQDATVQTSDVFGKILASWKFNNNLNNDLGDCSFPHRNCGSISDCGDAKDYTCSHDWGCVSTHKCLSDADCSDSLCNSPKASLLRDVKRLESLNKVNQALSSYKNIHNKYPILAAGTFLPQMAISTWPSWQNSFLSQLGAAGSFDPINKLGLCNTSQTATTAMPGFDDVTCWNGTTKKYYNGSNSINLELPSHSYAMAYTTDINGSTYKLCANMETSYNFMSYGEGLVNLSAANCHTTASSGYTGSGNNPPVIVALNLNGVSGKEFNGYIKAEDPDGNPMTFSIKTNAISGKASGNHGGETVISDWSSWAGGVAPVLKSTTDPKQKKIYSARAGNAGDYSVSFLVTDSNGASVATSAIIRISAGVPTITASDVEYDLSSDANYALNYNLYFNDANFSYLDLSYNSSLASAFHNWLRNISTLLLPPVLARSDIGIPVMLDISTIPSGMNISTPAPMTEGLGTSATGNTGDDDYNKGTGPGDPGDNIVNPPSHPCVDVTGANNTWHVVQRITDCFNLNNDLKGRIYTEANGRYRLNIYGNIDAAAYSQNTNLNYKIKVYNSLNKNAEKNFVIRLKSNPPQLEFSCNKKATLYQNYSCQINNLNPKNKVTTYAYSYFKSSGGKNNQAFPGLPSGLIGSATTGLISGSLAVIGVYTINITAENEYGASVEKSYELSVESFCGRDLVKYSGGPWDRTGEIKNQGGYYRTVLIGNQCWLGDNLNVPHFDPNLPEKDNQTSNYKSSHISRLSVWWHKAIDLLLKPYFALAQVTDIGVCYNNNDTYCEADGRLYKLSETHTTSISSRGICPSGYHIPSEAEYAALVSYLGSSPGDKLKQNGDSGFEAYLVGSASRPTTTISFFNHNNLGSLWNSTIGANILLLSSESSDVKSLGNIDANSYYSLRCLQNRPCPSPCPAGQVCSGAGTCVASCQPNCIGKSCGSDDCGGSCGSCSGTNICTGGVCRCSSYNCNGQTCGSDGCGETCACSYNYLSCVGGLCCNPNCTNKCGGSDSCGGTCPNNCSGGQVCGTDNTCHCSSYNCTGKICGPDGCGGTCAPGCTTFPNNVCFYNTSCHCAAYNCVSKNCGDDGCGGSCGPCNGMGDVCSNGNCSLCVPGTDCPSAGQCNYSDACGNLCHECQKDQHCCYKAGDQGCHPASTSCPE</sequence>
<reference evidence="5" key="1">
    <citation type="submission" date="2017-09" db="EMBL/GenBank/DDBJ databases">
        <title>Depth-based differentiation of microbial function through sediment-hosted aquifers and enrichment of novel symbionts in the deep terrestrial subsurface.</title>
        <authorList>
            <person name="Probst A.J."/>
            <person name="Ladd B."/>
            <person name="Jarett J.K."/>
            <person name="Geller-Mcgrath D.E."/>
            <person name="Sieber C.M.K."/>
            <person name="Emerson J.B."/>
            <person name="Anantharaman K."/>
            <person name="Thomas B.C."/>
            <person name="Malmstrom R."/>
            <person name="Stieglmeier M."/>
            <person name="Klingl A."/>
            <person name="Woyke T."/>
            <person name="Ryan C.M."/>
            <person name="Banfield J.F."/>
        </authorList>
    </citation>
    <scope>NUCLEOTIDE SEQUENCE [LARGE SCALE GENOMIC DNA]</scope>
</reference>
<dbReference type="Pfam" id="PF09603">
    <property type="entry name" value="Fib_succ_major"/>
    <property type="match status" value="1"/>
</dbReference>